<feature type="transmembrane region" description="Helical" evidence="1">
    <location>
        <begin position="80"/>
        <end position="98"/>
    </location>
</feature>
<dbReference type="EMBL" id="JBHSBC010000003">
    <property type="protein sequence ID" value="MFC3979566.1"/>
    <property type="molecule type" value="Genomic_DNA"/>
</dbReference>
<keyword evidence="1" id="KW-1133">Transmembrane helix</keyword>
<keyword evidence="3" id="KW-1185">Reference proteome</keyword>
<protein>
    <recommendedName>
        <fullName evidence="4">DoxX family protein</fullName>
    </recommendedName>
</protein>
<gene>
    <name evidence="2" type="ORF">ACFOYY_05520</name>
</gene>
<evidence type="ECO:0000256" key="1">
    <source>
        <dbReference type="SAM" id="Phobius"/>
    </source>
</evidence>
<evidence type="ECO:0008006" key="4">
    <source>
        <dbReference type="Google" id="ProtNLM"/>
    </source>
</evidence>
<dbReference type="RefSeq" id="WP_352014644.1">
    <property type="nucleotide sequence ID" value="NZ_JBHSBC010000003.1"/>
</dbReference>
<reference evidence="3" key="1">
    <citation type="journal article" date="2019" name="Int. J. Syst. Evol. Microbiol.">
        <title>The Global Catalogue of Microorganisms (GCM) 10K type strain sequencing project: providing services to taxonomists for standard genome sequencing and annotation.</title>
        <authorList>
            <consortium name="The Broad Institute Genomics Platform"/>
            <consortium name="The Broad Institute Genome Sequencing Center for Infectious Disease"/>
            <person name="Wu L."/>
            <person name="Ma J."/>
        </authorList>
    </citation>
    <scope>NUCLEOTIDE SEQUENCE [LARGE SCALE GENOMIC DNA]</scope>
    <source>
        <strain evidence="3">TBRC 7912</strain>
    </source>
</reference>
<keyword evidence="1" id="KW-0472">Membrane</keyword>
<sequence>MRILARPHQLPVRLATGAYVLNAGLSMAAGDEGSAAAVHGMAANAYPFLKKMSPRTFVWLLSKTEIAVGAALLVPVVPSLVAGAALTAFAGGLVGLYLRTPSLRQEGSLRPSQEGIGVAKDVWLLGIGTSLVAEELCRP</sequence>
<dbReference type="Proteomes" id="UP001595698">
    <property type="component" value="Unassembled WGS sequence"/>
</dbReference>
<keyword evidence="1" id="KW-0812">Transmembrane</keyword>
<name>A0ABV8EV60_9ACTN</name>
<proteinExistence type="predicted"/>
<comment type="caution">
    <text evidence="2">The sequence shown here is derived from an EMBL/GenBank/DDBJ whole genome shotgun (WGS) entry which is preliminary data.</text>
</comment>
<organism evidence="2 3">
    <name type="scientific">Streptosporangium jomthongense</name>
    <dbReference type="NCBI Taxonomy" id="1193683"/>
    <lineage>
        <taxon>Bacteria</taxon>
        <taxon>Bacillati</taxon>
        <taxon>Actinomycetota</taxon>
        <taxon>Actinomycetes</taxon>
        <taxon>Streptosporangiales</taxon>
        <taxon>Streptosporangiaceae</taxon>
        <taxon>Streptosporangium</taxon>
    </lineage>
</organism>
<evidence type="ECO:0000313" key="3">
    <source>
        <dbReference type="Proteomes" id="UP001595698"/>
    </source>
</evidence>
<accession>A0ABV8EV60</accession>
<evidence type="ECO:0000313" key="2">
    <source>
        <dbReference type="EMBL" id="MFC3979566.1"/>
    </source>
</evidence>